<accession>A0A7R9A8B5</accession>
<gene>
    <name evidence="1" type="ORF">DSTB1V02_LOCUS9139</name>
</gene>
<dbReference type="Proteomes" id="UP000677054">
    <property type="component" value="Unassembled WGS sequence"/>
</dbReference>
<sequence length="122" mass="14548">MASEYYSARLRCLKSIFKDRDTLIDMELFVDKLAEKDLISMAQEWQIKHKAYSTQIDETFYILFQRNPQPTYECVLQVLDEMQRDDIKTRLFNSFAKMSYRAVSGPFGCQPSLKKMYFKRKS</sequence>
<protein>
    <submittedName>
        <fullName evidence="1">Uncharacterized protein</fullName>
    </submittedName>
</protein>
<organism evidence="1">
    <name type="scientific">Darwinula stevensoni</name>
    <dbReference type="NCBI Taxonomy" id="69355"/>
    <lineage>
        <taxon>Eukaryota</taxon>
        <taxon>Metazoa</taxon>
        <taxon>Ecdysozoa</taxon>
        <taxon>Arthropoda</taxon>
        <taxon>Crustacea</taxon>
        <taxon>Oligostraca</taxon>
        <taxon>Ostracoda</taxon>
        <taxon>Podocopa</taxon>
        <taxon>Podocopida</taxon>
        <taxon>Darwinulocopina</taxon>
        <taxon>Darwinuloidea</taxon>
        <taxon>Darwinulidae</taxon>
        <taxon>Darwinula</taxon>
    </lineage>
</organism>
<reference evidence="1" key="1">
    <citation type="submission" date="2020-11" db="EMBL/GenBank/DDBJ databases">
        <authorList>
            <person name="Tran Van P."/>
        </authorList>
    </citation>
    <scope>NUCLEOTIDE SEQUENCE</scope>
</reference>
<name>A0A7R9A8B5_9CRUS</name>
<proteinExistence type="predicted"/>
<dbReference type="EMBL" id="LR901761">
    <property type="protein sequence ID" value="CAD7249341.1"/>
    <property type="molecule type" value="Genomic_DNA"/>
</dbReference>
<evidence type="ECO:0000313" key="1">
    <source>
        <dbReference type="EMBL" id="CAD7249341.1"/>
    </source>
</evidence>
<dbReference type="EMBL" id="CAJPEV010002244">
    <property type="protein sequence ID" value="CAG0896246.1"/>
    <property type="molecule type" value="Genomic_DNA"/>
</dbReference>
<keyword evidence="2" id="KW-1185">Reference proteome</keyword>
<evidence type="ECO:0000313" key="2">
    <source>
        <dbReference type="Proteomes" id="UP000677054"/>
    </source>
</evidence>
<dbReference type="AlphaFoldDB" id="A0A7R9A8B5"/>